<dbReference type="GeneID" id="39586316"/>
<dbReference type="InterPro" id="IPR000555">
    <property type="entry name" value="JAMM/MPN+_dom"/>
</dbReference>
<evidence type="ECO:0000259" key="4">
    <source>
        <dbReference type="SMART" id="SM00232"/>
    </source>
</evidence>
<dbReference type="InterPro" id="IPR033859">
    <property type="entry name" value="MPN_CSN6"/>
</dbReference>
<comment type="function">
    <text evidence="2">Component of the COP9 signalosome complex (CSN), a complex involved in various cellular and developmental processes.</text>
</comment>
<dbReference type="RefSeq" id="XP_028473999.1">
    <property type="nucleotide sequence ID" value="XM_028617536.1"/>
</dbReference>
<comment type="caution">
    <text evidence="5">The sequence shown here is derived from an EMBL/GenBank/DDBJ whole genome shotgun (WGS) entry which is preliminary data.</text>
</comment>
<dbReference type="STRING" id="105984.A0A427XJ83"/>
<dbReference type="Pfam" id="PF13012">
    <property type="entry name" value="MitMem_reg"/>
    <property type="match status" value="1"/>
</dbReference>
<dbReference type="GO" id="GO:0005737">
    <property type="term" value="C:cytoplasm"/>
    <property type="evidence" value="ECO:0007669"/>
    <property type="project" value="UniProtKB-SubCell"/>
</dbReference>
<keyword evidence="6" id="KW-1185">Reference proteome</keyword>
<dbReference type="Proteomes" id="UP000279236">
    <property type="component" value="Unassembled WGS sequence"/>
</dbReference>
<dbReference type="AlphaFoldDB" id="A0A427XJ83"/>
<dbReference type="OrthoDB" id="1378at2759"/>
<keyword evidence="2" id="KW-0539">Nucleus</keyword>
<name>A0A427XJ83_9TREE</name>
<keyword evidence="2" id="KW-0736">Signalosome</keyword>
<accession>A0A427XJ83</accession>
<dbReference type="GO" id="GO:0008180">
    <property type="term" value="C:COP9 signalosome"/>
    <property type="evidence" value="ECO:0007669"/>
    <property type="project" value="UniProtKB-UniRule"/>
</dbReference>
<dbReference type="Gene3D" id="3.40.140.10">
    <property type="entry name" value="Cytidine Deaminase, domain 2"/>
    <property type="match status" value="1"/>
</dbReference>
<feature type="region of interest" description="Disordered" evidence="3">
    <location>
        <begin position="292"/>
        <end position="326"/>
    </location>
</feature>
<dbReference type="GO" id="GO:0000338">
    <property type="term" value="P:protein deneddylation"/>
    <property type="evidence" value="ECO:0007669"/>
    <property type="project" value="InterPro"/>
</dbReference>
<reference evidence="5 6" key="1">
    <citation type="submission" date="2018-11" db="EMBL/GenBank/DDBJ databases">
        <title>Genome sequence of Apiotrichum porosum DSM 27194.</title>
        <authorList>
            <person name="Aliyu H."/>
            <person name="Gorte O."/>
            <person name="Ochsenreither K."/>
        </authorList>
    </citation>
    <scope>NUCLEOTIDE SEQUENCE [LARGE SCALE GENOMIC DNA]</scope>
    <source>
        <strain evidence="5 6">DSM 27194</strain>
    </source>
</reference>
<dbReference type="CDD" id="cd08063">
    <property type="entry name" value="MPN_CSN6"/>
    <property type="match status" value="1"/>
</dbReference>
<dbReference type="PANTHER" id="PTHR10540">
    <property type="entry name" value="EUKARYOTIC TRANSLATION INITIATION FACTOR 3 SUBUNIT F-RELATED"/>
    <property type="match status" value="1"/>
</dbReference>
<gene>
    <name evidence="5" type="ORF">EHS24_001773</name>
</gene>
<keyword evidence="2" id="KW-0963">Cytoplasm</keyword>
<feature type="domain" description="JAB1/MPN/MOV34 metalloenzyme" evidence="4">
    <location>
        <begin position="17"/>
        <end position="153"/>
    </location>
</feature>
<dbReference type="EMBL" id="RSCE01000011">
    <property type="protein sequence ID" value="RSH78852.1"/>
    <property type="molecule type" value="Genomic_DNA"/>
</dbReference>
<organism evidence="5 6">
    <name type="scientific">Apiotrichum porosum</name>
    <dbReference type="NCBI Taxonomy" id="105984"/>
    <lineage>
        <taxon>Eukaryota</taxon>
        <taxon>Fungi</taxon>
        <taxon>Dikarya</taxon>
        <taxon>Basidiomycota</taxon>
        <taxon>Agaricomycotina</taxon>
        <taxon>Tremellomycetes</taxon>
        <taxon>Trichosporonales</taxon>
        <taxon>Trichosporonaceae</taxon>
        <taxon>Apiotrichum</taxon>
    </lineage>
</organism>
<dbReference type="InterPro" id="IPR024969">
    <property type="entry name" value="EIF3F/CSN6-like_C"/>
</dbReference>
<dbReference type="GO" id="GO:0008237">
    <property type="term" value="F:metallopeptidase activity"/>
    <property type="evidence" value="ECO:0007669"/>
    <property type="project" value="InterPro"/>
</dbReference>
<evidence type="ECO:0000256" key="1">
    <source>
        <dbReference type="ARBA" id="ARBA00010893"/>
    </source>
</evidence>
<dbReference type="Pfam" id="PF01398">
    <property type="entry name" value="JAB"/>
    <property type="match status" value="1"/>
</dbReference>
<protein>
    <recommendedName>
        <fullName evidence="2">COP9 signalosome complex subunit 6</fullName>
    </recommendedName>
</protein>
<sequence>MATSSVVVAEGANSGLAINLHPLAILNISDHYTRSKLTSIEKDPKLVGVLLGQQTGREVSIVNSFELVYFDNHDIKLDEEFFTTRREQFSQVFPTQSVVGWYSVGSTPTAQDVAIHAQVVASDAGPGVFVLFNPDIPEDAQALPFTVYESALTEGADGDGKFVQLEVGVETGEAERIAVDGITKEVGGDGDTSGQVGSLTMQRNAIAMLYNRIVVLVKYISGVIDGTATVDHDILRQIAALVATLPVMDATEFKAELSTEYNDVQLTDYLTTLLRQLEAFSDYTDKHLALHPAQSEEGPGRGFKHFGGIKSSMGGGSGRRQRRHHR</sequence>
<dbReference type="SMART" id="SM00232">
    <property type="entry name" value="JAB_MPN"/>
    <property type="match status" value="1"/>
</dbReference>
<evidence type="ECO:0000256" key="2">
    <source>
        <dbReference type="RuleBase" id="RU367006"/>
    </source>
</evidence>
<comment type="similarity">
    <text evidence="1 2">Belongs to the peptidase M67A family. CSN6 subfamily.</text>
</comment>
<evidence type="ECO:0000256" key="3">
    <source>
        <dbReference type="SAM" id="MobiDB-lite"/>
    </source>
</evidence>
<proteinExistence type="inferred from homology"/>
<dbReference type="PANTHER" id="PTHR10540:SF8">
    <property type="entry name" value="COP9 SIGNALOSOME COMPLEX SUBUNIT 6"/>
    <property type="match status" value="1"/>
</dbReference>
<evidence type="ECO:0000313" key="5">
    <source>
        <dbReference type="EMBL" id="RSH78852.1"/>
    </source>
</evidence>
<evidence type="ECO:0000313" key="6">
    <source>
        <dbReference type="Proteomes" id="UP000279236"/>
    </source>
</evidence>
<comment type="subcellular location">
    <subcellularLocation>
        <location evidence="2">Cytoplasm</location>
    </subcellularLocation>
    <subcellularLocation>
        <location evidence="2">Nucleus</location>
    </subcellularLocation>
</comment>